<evidence type="ECO:0000256" key="2">
    <source>
        <dbReference type="ARBA" id="ARBA00010835"/>
    </source>
</evidence>
<name>A0A1Q8R2X2_9FIRM</name>
<accession>A0A1Q8R2X2</accession>
<dbReference type="Proteomes" id="UP000186102">
    <property type="component" value="Unassembled WGS sequence"/>
</dbReference>
<keyword evidence="4 6" id="KW-0488">Methylation</keyword>
<evidence type="ECO:0000256" key="1">
    <source>
        <dbReference type="ARBA" id="ARBA00002613"/>
    </source>
</evidence>
<comment type="similarity">
    <text evidence="2 6">Belongs to the prokaryotic/mitochondrial release factor family.</text>
</comment>
<dbReference type="InterPro" id="IPR000352">
    <property type="entry name" value="Pep_chain_release_fac_I"/>
</dbReference>
<dbReference type="InterPro" id="IPR045853">
    <property type="entry name" value="Pep_chain_release_fac_I_sf"/>
</dbReference>
<feature type="modified residue" description="N5-methylglutamine" evidence="6">
    <location>
        <position position="207"/>
    </location>
</feature>
<dbReference type="PROSITE" id="PS00745">
    <property type="entry name" value="RF_PROK_I"/>
    <property type="match status" value="1"/>
</dbReference>
<dbReference type="HAMAP" id="MF_00094">
    <property type="entry name" value="Rel_fac_2"/>
    <property type="match status" value="1"/>
</dbReference>
<dbReference type="Gene3D" id="3.30.70.1660">
    <property type="match status" value="1"/>
</dbReference>
<dbReference type="InterPro" id="IPR004374">
    <property type="entry name" value="PrfB"/>
</dbReference>
<comment type="function">
    <text evidence="1 6">Peptide chain release factor 2 directs the termination of translation in response to the peptide chain termination codons UGA and UAA.</text>
</comment>
<evidence type="ECO:0000313" key="9">
    <source>
        <dbReference type="Proteomes" id="UP000186102"/>
    </source>
</evidence>
<proteinExistence type="inferred from homology"/>
<comment type="PTM">
    <text evidence="6">Methylated by PrmC. Methylation increases the termination efficiency of RF2.</text>
</comment>
<dbReference type="GO" id="GO:0005737">
    <property type="term" value="C:cytoplasm"/>
    <property type="evidence" value="ECO:0007669"/>
    <property type="project" value="UniProtKB-SubCell"/>
</dbReference>
<evidence type="ECO:0000256" key="3">
    <source>
        <dbReference type="ARBA" id="ARBA00019192"/>
    </source>
</evidence>
<dbReference type="Gene3D" id="3.30.160.20">
    <property type="match status" value="1"/>
</dbReference>
<reference evidence="8 9" key="1">
    <citation type="submission" date="2016-09" db="EMBL/GenBank/DDBJ databases">
        <title>Complete genome of Desulfosporosinus sp. OL.</title>
        <authorList>
            <person name="Mardanov A."/>
            <person name="Beletsky A."/>
            <person name="Panova A."/>
            <person name="Karnachuk O."/>
            <person name="Ravin N."/>
        </authorList>
    </citation>
    <scope>NUCLEOTIDE SEQUENCE [LARGE SCALE GENOMIC DNA]</scope>
    <source>
        <strain evidence="8 9">OL</strain>
    </source>
</reference>
<dbReference type="STRING" id="1888891.DSOL_0086"/>
<dbReference type="SUPFAM" id="SSF75620">
    <property type="entry name" value="Release factor"/>
    <property type="match status" value="1"/>
</dbReference>
<dbReference type="PANTHER" id="PTHR43116">
    <property type="entry name" value="PEPTIDE CHAIN RELEASE FACTOR 2"/>
    <property type="match status" value="1"/>
</dbReference>
<evidence type="ECO:0000256" key="5">
    <source>
        <dbReference type="ARBA" id="ARBA00022917"/>
    </source>
</evidence>
<evidence type="ECO:0000256" key="4">
    <source>
        <dbReference type="ARBA" id="ARBA00022481"/>
    </source>
</evidence>
<feature type="domain" description="Prokaryotic-type class I peptide chain release factors" evidence="7">
    <location>
        <begin position="200"/>
        <end position="216"/>
    </location>
</feature>
<evidence type="ECO:0000259" key="7">
    <source>
        <dbReference type="PROSITE" id="PS00745"/>
    </source>
</evidence>
<protein>
    <recommendedName>
        <fullName evidence="3 6">Peptide chain release factor 2</fullName>
        <shortName evidence="6">RF-2</shortName>
    </recommendedName>
</protein>
<dbReference type="Pfam" id="PF00472">
    <property type="entry name" value="RF-1"/>
    <property type="match status" value="1"/>
</dbReference>
<keyword evidence="6" id="KW-0963">Cytoplasm</keyword>
<dbReference type="SMART" id="SM00937">
    <property type="entry name" value="PCRF"/>
    <property type="match status" value="1"/>
</dbReference>
<evidence type="ECO:0000313" key="8">
    <source>
        <dbReference type="EMBL" id="OLN33908.1"/>
    </source>
</evidence>
<comment type="subcellular location">
    <subcellularLocation>
        <location evidence="6">Cytoplasm</location>
    </subcellularLocation>
</comment>
<sequence length="324" mass="36498">MWDNPVLAQKITQELSLHQAKVRIYDELKQGLEETETLWQLAMEEDDVSLEPEIEQGIKGLRSRFEELELEILLSGQYDRNNAILTLHAGAGGTEAQDWVQMLYRLYIRWGERHGYNVETLDILPGEEAGIKSATLSFSGENAYGYAKSEKGVHRLVRISPFDASGRRHTSFASVDVIPEVTEDNEITIDPEELRVDTYRSGGAGGQHVNKTDSAIRITHLPSGTVVQCQSERSQTQNKAAAMRVLQAKLLELKRKEQEAEISEIRGEQQEIAWGSQIRSYVFHPYSLVKDHRTNVETGNVSAVMDGEINAFIAAFLQKTKKVQ</sequence>
<dbReference type="AlphaFoldDB" id="A0A1Q8R2X2"/>
<organism evidence="8 9">
    <name type="scientific">Desulfosporosinus metallidurans</name>
    <dbReference type="NCBI Taxonomy" id="1888891"/>
    <lineage>
        <taxon>Bacteria</taxon>
        <taxon>Bacillati</taxon>
        <taxon>Bacillota</taxon>
        <taxon>Clostridia</taxon>
        <taxon>Eubacteriales</taxon>
        <taxon>Desulfitobacteriaceae</taxon>
        <taxon>Desulfosporosinus</taxon>
    </lineage>
</organism>
<gene>
    <name evidence="6" type="primary">prfB</name>
    <name evidence="8" type="ORF">DSOL_0086</name>
</gene>
<dbReference type="PANTHER" id="PTHR43116:SF3">
    <property type="entry name" value="CLASS I PEPTIDE CHAIN RELEASE FACTOR"/>
    <property type="match status" value="1"/>
</dbReference>
<keyword evidence="5 6" id="KW-0648">Protein biosynthesis</keyword>
<comment type="caution">
    <text evidence="8">The sequence shown here is derived from an EMBL/GenBank/DDBJ whole genome shotgun (WGS) entry which is preliminary data.</text>
</comment>
<dbReference type="InterPro" id="IPR005139">
    <property type="entry name" value="PCRF"/>
</dbReference>
<dbReference type="EMBL" id="MLBF01000001">
    <property type="protein sequence ID" value="OLN33908.1"/>
    <property type="molecule type" value="Genomic_DNA"/>
</dbReference>
<evidence type="ECO:0000256" key="6">
    <source>
        <dbReference type="HAMAP-Rule" id="MF_00094"/>
    </source>
</evidence>
<dbReference type="GO" id="GO:0016149">
    <property type="term" value="F:translation release factor activity, codon specific"/>
    <property type="evidence" value="ECO:0007669"/>
    <property type="project" value="UniProtKB-UniRule"/>
</dbReference>
<dbReference type="Gene3D" id="1.20.58.410">
    <property type="entry name" value="Release factor"/>
    <property type="match status" value="1"/>
</dbReference>
<dbReference type="NCBIfam" id="TIGR00020">
    <property type="entry name" value="prfB"/>
    <property type="match status" value="1"/>
</dbReference>
<dbReference type="Pfam" id="PF03462">
    <property type="entry name" value="PCRF"/>
    <property type="match status" value="1"/>
</dbReference>
<keyword evidence="9" id="KW-1185">Reference proteome</keyword>
<dbReference type="FunFam" id="3.30.160.20:FF:000010">
    <property type="entry name" value="Peptide chain release factor 2"/>
    <property type="match status" value="1"/>
</dbReference>